<comment type="caution">
    <text evidence="1">The sequence shown here is derived from an EMBL/GenBank/DDBJ whole genome shotgun (WGS) entry which is preliminary data.</text>
</comment>
<dbReference type="EMBL" id="PDHH01000006">
    <property type="protein sequence ID" value="PSM51546.1"/>
    <property type="molecule type" value="Genomic_DNA"/>
</dbReference>
<protein>
    <recommendedName>
        <fullName evidence="3">Diaminopimelate epimerase</fullName>
    </recommendedName>
</protein>
<evidence type="ECO:0008006" key="3">
    <source>
        <dbReference type="Google" id="ProtNLM"/>
    </source>
</evidence>
<keyword evidence="2" id="KW-1185">Reference proteome</keyword>
<organism evidence="1 2">
    <name type="scientific">Campylobacter blaseri</name>
    <dbReference type="NCBI Taxonomy" id="2042961"/>
    <lineage>
        <taxon>Bacteria</taxon>
        <taxon>Pseudomonadati</taxon>
        <taxon>Campylobacterota</taxon>
        <taxon>Epsilonproteobacteria</taxon>
        <taxon>Campylobacterales</taxon>
        <taxon>Campylobacteraceae</taxon>
        <taxon>Campylobacter</taxon>
    </lineage>
</organism>
<accession>A0A2P8QZ71</accession>
<dbReference type="Pfam" id="PF26317">
    <property type="entry name" value="CntK_N"/>
    <property type="match status" value="1"/>
</dbReference>
<dbReference type="OrthoDB" id="9813391at2"/>
<sequence length="243" mass="27629">MKYHIFIPSGNPTALVVDGLYDNDERKKINDEIMLKHNFVEQVGFLDKNFHLVMAGDEQCLNAIRCAGYYYAKKLNLDEVTIKNCGKSFICYKFGNYVGVKSNIKVDIETIDEDLTKVKLDGITHLVYENDMFGFDEEYMKNFAFKKLKDQNLISEAASGVMVFYKNTLLPVVFVRDINTLFYESACGSGSLACALVEFNKTKQDLSLEIKQPSGENLNISIDNYSNGYCNYTIYGKIGEYIV</sequence>
<reference evidence="2" key="1">
    <citation type="submission" date="2017-10" db="EMBL/GenBank/DDBJ databases">
        <title>Campylobacter species from seals.</title>
        <authorList>
            <person name="Gilbert M.J."/>
            <person name="Zomer A.L."/>
            <person name="Timmerman A.J."/>
            <person name="Duim B."/>
            <person name="Wagenaar J.A."/>
        </authorList>
    </citation>
    <scope>NUCLEOTIDE SEQUENCE [LARGE SCALE GENOMIC DNA]</scope>
    <source>
        <strain evidence="2">17S00004-5</strain>
    </source>
</reference>
<dbReference type="AlphaFoldDB" id="A0A2P8QZ71"/>
<dbReference type="RefSeq" id="WP_106872114.1">
    <property type="nucleotide sequence ID" value="NZ_CP053841.1"/>
</dbReference>
<evidence type="ECO:0000313" key="1">
    <source>
        <dbReference type="EMBL" id="PSM51546.1"/>
    </source>
</evidence>
<evidence type="ECO:0000313" key="2">
    <source>
        <dbReference type="Proteomes" id="UP000240535"/>
    </source>
</evidence>
<gene>
    <name evidence="1" type="ORF">CQ405_07050</name>
</gene>
<dbReference type="InterPro" id="IPR058944">
    <property type="entry name" value="CntK-like"/>
</dbReference>
<name>A0A2P8QZ71_9BACT</name>
<dbReference type="Proteomes" id="UP000240535">
    <property type="component" value="Unassembled WGS sequence"/>
</dbReference>
<proteinExistence type="predicted"/>